<dbReference type="Proteomes" id="UP000753961">
    <property type="component" value="Unassembled WGS sequence"/>
</dbReference>
<feature type="transmembrane region" description="Helical" evidence="12">
    <location>
        <begin position="121"/>
        <end position="146"/>
    </location>
</feature>
<dbReference type="EMBL" id="JAHVHU010000002">
    <property type="protein sequence ID" value="MBY5956776.1"/>
    <property type="molecule type" value="Genomic_DNA"/>
</dbReference>
<evidence type="ECO:0000256" key="10">
    <source>
        <dbReference type="ARBA" id="ARBA00023201"/>
    </source>
</evidence>
<name>A0A953HUL4_9BACT</name>
<dbReference type="PANTHER" id="PTHR42985:SF40">
    <property type="entry name" value="LD47995P-RELATED"/>
    <property type="match status" value="1"/>
</dbReference>
<feature type="transmembrane region" description="Helical" evidence="12">
    <location>
        <begin position="233"/>
        <end position="251"/>
    </location>
</feature>
<dbReference type="InterPro" id="IPR038377">
    <property type="entry name" value="Na/Glc_symporter_sf"/>
</dbReference>
<feature type="transmembrane region" description="Helical" evidence="12">
    <location>
        <begin position="404"/>
        <end position="425"/>
    </location>
</feature>
<dbReference type="PROSITE" id="PS50283">
    <property type="entry name" value="NA_SOLUT_SYMP_3"/>
    <property type="match status" value="1"/>
</dbReference>
<dbReference type="GO" id="GO:0015293">
    <property type="term" value="F:symporter activity"/>
    <property type="evidence" value="ECO:0007669"/>
    <property type="project" value="TreeGrafter"/>
</dbReference>
<proteinExistence type="inferred from homology"/>
<evidence type="ECO:0000256" key="9">
    <source>
        <dbReference type="ARBA" id="ARBA00023136"/>
    </source>
</evidence>
<gene>
    <name evidence="13" type="ORF">KUV50_01420</name>
</gene>
<dbReference type="GO" id="GO:0006814">
    <property type="term" value="P:sodium ion transport"/>
    <property type="evidence" value="ECO:0007669"/>
    <property type="project" value="UniProtKB-KW"/>
</dbReference>
<evidence type="ECO:0000313" key="13">
    <source>
        <dbReference type="EMBL" id="MBY5956776.1"/>
    </source>
</evidence>
<protein>
    <submittedName>
        <fullName evidence="13">Sodium/solute symporter</fullName>
    </submittedName>
</protein>
<organism evidence="13 14">
    <name type="scientific">Membranihabitans marinus</name>
    <dbReference type="NCBI Taxonomy" id="1227546"/>
    <lineage>
        <taxon>Bacteria</taxon>
        <taxon>Pseudomonadati</taxon>
        <taxon>Bacteroidota</taxon>
        <taxon>Saprospiria</taxon>
        <taxon>Saprospirales</taxon>
        <taxon>Saprospiraceae</taxon>
        <taxon>Membranihabitans</taxon>
    </lineage>
</organism>
<evidence type="ECO:0000256" key="7">
    <source>
        <dbReference type="ARBA" id="ARBA00023053"/>
    </source>
</evidence>
<feature type="transmembrane region" description="Helical" evidence="12">
    <location>
        <begin position="272"/>
        <end position="298"/>
    </location>
</feature>
<feature type="transmembrane region" description="Helical" evidence="12">
    <location>
        <begin position="6"/>
        <end position="27"/>
    </location>
</feature>
<feature type="transmembrane region" description="Helical" evidence="12">
    <location>
        <begin position="47"/>
        <end position="72"/>
    </location>
</feature>
<feature type="transmembrane region" description="Helical" evidence="12">
    <location>
        <begin position="432"/>
        <end position="455"/>
    </location>
</feature>
<dbReference type="AlphaFoldDB" id="A0A953HUL4"/>
<evidence type="ECO:0000256" key="4">
    <source>
        <dbReference type="ARBA" id="ARBA00022475"/>
    </source>
</evidence>
<keyword evidence="14" id="KW-1185">Reference proteome</keyword>
<feature type="transmembrane region" description="Helical" evidence="12">
    <location>
        <begin position="78"/>
        <end position="100"/>
    </location>
</feature>
<dbReference type="InterPro" id="IPR001734">
    <property type="entry name" value="Na/solute_symporter"/>
</dbReference>
<dbReference type="PANTHER" id="PTHR42985">
    <property type="entry name" value="SODIUM-COUPLED MONOCARBOXYLATE TRANSPORTER"/>
    <property type="match status" value="1"/>
</dbReference>
<dbReference type="NCBIfam" id="TIGR00813">
    <property type="entry name" value="sss"/>
    <property type="match status" value="1"/>
</dbReference>
<sequence>MDLSIRTADIITVLIYLAGMLAVGFYFSKRNKTTEDYFVGGRSFSGWIIGLSMLGTIVSSATFLALPAAAYVLDWRQLSVNLVVPFVAVLAIIVFIPFFRRGKLTSAFEYLGERYGMVPRMYGTVSFIMMQLIRMAQVLFLISLVIQFLTGAPIALVIVGTGLFIGIYTIMGGIEAVIWTDVVQAIILIVGGILCFTWMAIDLPDGIAQIFEVGKEHNKFSLGAMDFDLSERTFYTVAILGIINWLGIYAGDQNMVQRYASARSTREARKATVVYTAIALPMWTLFFFIGTALFVYYLTFPNTVVAGLEADQVLPYFVLSEIPPVISGVIISAVIAAAMSTMDSGINALSTVGVIDLMKPWLAKDRPDSFYLRSAYYIAGTATLLVIMGAIVFSQIDKESMNDISLIVTSVFGGCLMGLFIMGFFTERIDGFSATVALILAVVFNIYLGLGLLGVLPQSWILPVHSYWVGALVNGLFIVVAYAIGLVRNKSDRNLQGLTVWTMKENQKEQEWISDDP</sequence>
<keyword evidence="8" id="KW-0406">Ion transport</keyword>
<evidence type="ECO:0000256" key="8">
    <source>
        <dbReference type="ARBA" id="ARBA00023065"/>
    </source>
</evidence>
<dbReference type="Gene3D" id="1.20.1730.10">
    <property type="entry name" value="Sodium/glucose cotransporter"/>
    <property type="match status" value="1"/>
</dbReference>
<keyword evidence="10" id="KW-0739">Sodium transport</keyword>
<reference evidence="13" key="1">
    <citation type="submission" date="2021-06" db="EMBL/GenBank/DDBJ databases">
        <title>44 bacteria genomes isolated from Dapeng, Shenzhen.</title>
        <authorList>
            <person name="Zheng W."/>
            <person name="Yu S."/>
            <person name="Huang Y."/>
        </authorList>
    </citation>
    <scope>NUCLEOTIDE SEQUENCE</scope>
    <source>
        <strain evidence="13">DP5N28-2</strain>
    </source>
</reference>
<dbReference type="InterPro" id="IPR051163">
    <property type="entry name" value="Sodium:Solute_Symporter_SSF"/>
</dbReference>
<keyword evidence="3" id="KW-0813">Transport</keyword>
<keyword evidence="7" id="KW-0915">Sodium</keyword>
<evidence type="ECO:0000256" key="3">
    <source>
        <dbReference type="ARBA" id="ARBA00022448"/>
    </source>
</evidence>
<evidence type="ECO:0000256" key="5">
    <source>
        <dbReference type="ARBA" id="ARBA00022692"/>
    </source>
</evidence>
<feature type="transmembrane region" description="Helical" evidence="12">
    <location>
        <begin position="152"/>
        <end position="170"/>
    </location>
</feature>
<keyword evidence="5 12" id="KW-0812">Transmembrane</keyword>
<dbReference type="RefSeq" id="WP_222578297.1">
    <property type="nucleotide sequence ID" value="NZ_JAHVHU010000002.1"/>
</dbReference>
<feature type="transmembrane region" description="Helical" evidence="12">
    <location>
        <begin position="182"/>
        <end position="201"/>
    </location>
</feature>
<evidence type="ECO:0000313" key="14">
    <source>
        <dbReference type="Proteomes" id="UP000753961"/>
    </source>
</evidence>
<comment type="caution">
    <text evidence="13">The sequence shown here is derived from an EMBL/GenBank/DDBJ whole genome shotgun (WGS) entry which is preliminary data.</text>
</comment>
<dbReference type="Pfam" id="PF00474">
    <property type="entry name" value="SSF"/>
    <property type="match status" value="1"/>
</dbReference>
<evidence type="ECO:0000256" key="11">
    <source>
        <dbReference type="RuleBase" id="RU362091"/>
    </source>
</evidence>
<evidence type="ECO:0000256" key="1">
    <source>
        <dbReference type="ARBA" id="ARBA00004651"/>
    </source>
</evidence>
<comment type="similarity">
    <text evidence="2 11">Belongs to the sodium:solute symporter (SSF) (TC 2.A.21) family.</text>
</comment>
<dbReference type="GO" id="GO:0005886">
    <property type="term" value="C:plasma membrane"/>
    <property type="evidence" value="ECO:0007669"/>
    <property type="project" value="UniProtKB-SubCell"/>
</dbReference>
<evidence type="ECO:0000256" key="2">
    <source>
        <dbReference type="ARBA" id="ARBA00006434"/>
    </source>
</evidence>
<comment type="subcellular location">
    <subcellularLocation>
        <location evidence="1">Cell membrane</location>
        <topology evidence="1">Multi-pass membrane protein</topology>
    </subcellularLocation>
</comment>
<evidence type="ECO:0000256" key="12">
    <source>
        <dbReference type="SAM" id="Phobius"/>
    </source>
</evidence>
<feature type="transmembrane region" description="Helical" evidence="12">
    <location>
        <begin position="370"/>
        <end position="392"/>
    </location>
</feature>
<feature type="transmembrane region" description="Helical" evidence="12">
    <location>
        <begin position="467"/>
        <end position="487"/>
    </location>
</feature>
<keyword evidence="9 12" id="KW-0472">Membrane</keyword>
<evidence type="ECO:0000256" key="6">
    <source>
        <dbReference type="ARBA" id="ARBA00022989"/>
    </source>
</evidence>
<keyword evidence="4" id="KW-1003">Cell membrane</keyword>
<keyword evidence="6 12" id="KW-1133">Transmembrane helix</keyword>
<accession>A0A953HUL4</accession>